<evidence type="ECO:0000313" key="3">
    <source>
        <dbReference type="EMBL" id="PWG61015.1"/>
    </source>
</evidence>
<dbReference type="OrthoDB" id="9774685at2"/>
<dbReference type="Pfam" id="PF13683">
    <property type="entry name" value="rve_3"/>
    <property type="match status" value="1"/>
</dbReference>
<feature type="region of interest" description="Disordered" evidence="1">
    <location>
        <begin position="73"/>
        <end position="110"/>
    </location>
</feature>
<comment type="caution">
    <text evidence="3">The sequence shown here is derived from an EMBL/GenBank/DDBJ whole genome shotgun (WGS) entry which is preliminary data.</text>
</comment>
<evidence type="ECO:0000313" key="4">
    <source>
        <dbReference type="Proteomes" id="UP000245474"/>
    </source>
</evidence>
<evidence type="ECO:0000256" key="1">
    <source>
        <dbReference type="SAM" id="MobiDB-lite"/>
    </source>
</evidence>
<feature type="compositionally biased region" description="Basic and acidic residues" evidence="1">
    <location>
        <begin position="12"/>
        <end position="29"/>
    </location>
</feature>
<organism evidence="3 4">
    <name type="scientific">Sediminicurvatus halobius</name>
    <dbReference type="NCBI Taxonomy" id="2182432"/>
    <lineage>
        <taxon>Bacteria</taxon>
        <taxon>Pseudomonadati</taxon>
        <taxon>Pseudomonadota</taxon>
        <taxon>Gammaproteobacteria</taxon>
        <taxon>Chromatiales</taxon>
        <taxon>Ectothiorhodospiraceae</taxon>
        <taxon>Sediminicurvatus</taxon>
    </lineage>
</organism>
<gene>
    <name evidence="3" type="ORF">DEM34_18625</name>
</gene>
<proteinExistence type="predicted"/>
<dbReference type="EMBL" id="QFFI01000055">
    <property type="protein sequence ID" value="PWG61015.1"/>
    <property type="molecule type" value="Genomic_DNA"/>
</dbReference>
<name>A0A2U2MVX6_9GAMM</name>
<sequence>MRDLAPLNDRYGSFRDSARRSRDPFAYRDSEQRAEHLPRWLHDYNWHRQHGSLNYRPPISVLALPEDNLVRLPQLGTSGGSSHGEKPTKVSCTGARPSYVDTETSLTGQHHDRYRELTPLA</sequence>
<dbReference type="AlphaFoldDB" id="A0A2U2MVX6"/>
<feature type="domain" description="Integrase catalytic" evidence="2">
    <location>
        <begin position="12"/>
        <end position="58"/>
    </location>
</feature>
<accession>A0A2U2MVX6</accession>
<protein>
    <recommendedName>
        <fullName evidence="2">Integrase catalytic domain-containing protein</fullName>
    </recommendedName>
</protein>
<dbReference type="GO" id="GO:0015074">
    <property type="term" value="P:DNA integration"/>
    <property type="evidence" value="ECO:0007669"/>
    <property type="project" value="InterPro"/>
</dbReference>
<dbReference type="InterPro" id="IPR001584">
    <property type="entry name" value="Integrase_cat-core"/>
</dbReference>
<dbReference type="Proteomes" id="UP000245474">
    <property type="component" value="Unassembled WGS sequence"/>
</dbReference>
<feature type="region of interest" description="Disordered" evidence="1">
    <location>
        <begin position="1"/>
        <end position="29"/>
    </location>
</feature>
<keyword evidence="4" id="KW-1185">Reference proteome</keyword>
<reference evidence="3 4" key="1">
    <citation type="submission" date="2018-05" db="EMBL/GenBank/DDBJ databases">
        <title>Spiribacter halobius sp. nov., a moderately halophilic bacterium isolated from marine solar saltern.</title>
        <authorList>
            <person name="Zheng W.-S."/>
            <person name="Lu D.-C."/>
            <person name="Du Z.-J."/>
        </authorList>
    </citation>
    <scope>NUCLEOTIDE SEQUENCE [LARGE SCALE GENOMIC DNA]</scope>
    <source>
        <strain evidence="3 4">E85</strain>
    </source>
</reference>
<evidence type="ECO:0000259" key="2">
    <source>
        <dbReference type="Pfam" id="PF13683"/>
    </source>
</evidence>